<feature type="domain" description="Helicase ATP-binding" evidence="8">
    <location>
        <begin position="170"/>
        <end position="247"/>
    </location>
</feature>
<evidence type="ECO:0000256" key="3">
    <source>
        <dbReference type="ARBA" id="ARBA00022801"/>
    </source>
</evidence>
<feature type="region of interest" description="Disordered" evidence="7">
    <location>
        <begin position="1"/>
        <end position="43"/>
    </location>
</feature>
<dbReference type="GO" id="GO:0005524">
    <property type="term" value="F:ATP binding"/>
    <property type="evidence" value="ECO:0007669"/>
    <property type="project" value="UniProtKB-KW"/>
</dbReference>
<dbReference type="PANTHER" id="PTHR47958">
    <property type="entry name" value="ATP-DEPENDENT RNA HELICASE DBP3"/>
    <property type="match status" value="1"/>
</dbReference>
<dbReference type="Pfam" id="PF00270">
    <property type="entry name" value="DEAD"/>
    <property type="match status" value="1"/>
</dbReference>
<dbReference type="GO" id="GO:0016787">
    <property type="term" value="F:hydrolase activity"/>
    <property type="evidence" value="ECO:0007669"/>
    <property type="project" value="UniProtKB-KW"/>
</dbReference>
<keyword evidence="11" id="KW-1185">Reference proteome</keyword>
<dbReference type="InterPro" id="IPR014014">
    <property type="entry name" value="RNA_helicase_DEAD_Q_motif"/>
</dbReference>
<dbReference type="OrthoDB" id="196131at2759"/>
<dbReference type="SUPFAM" id="SSF52540">
    <property type="entry name" value="P-loop containing nucleoside triphosphate hydrolases"/>
    <property type="match status" value="1"/>
</dbReference>
<dbReference type="PROSITE" id="PS51192">
    <property type="entry name" value="HELICASE_ATP_BIND_1"/>
    <property type="match status" value="1"/>
</dbReference>
<reference evidence="10 11" key="1">
    <citation type="journal article" date="2014" name="Genome Biol. Evol.">
        <title>The genome of the myxosporean Thelohanellus kitauei shows adaptations to nutrient acquisition within its fish host.</title>
        <authorList>
            <person name="Yang Y."/>
            <person name="Xiong J."/>
            <person name="Zhou Z."/>
            <person name="Huo F."/>
            <person name="Miao W."/>
            <person name="Ran C."/>
            <person name="Liu Y."/>
            <person name="Zhang J."/>
            <person name="Feng J."/>
            <person name="Wang M."/>
            <person name="Wang M."/>
            <person name="Wang L."/>
            <person name="Yao B."/>
        </authorList>
    </citation>
    <scope>NUCLEOTIDE SEQUENCE [LARGE SCALE GENOMIC DNA]</scope>
    <source>
        <strain evidence="10">Wuqing</strain>
    </source>
</reference>
<sequence length="247" mass="28016">MEKGQQSSSEDELDRFMKMINDKVANKEPERPEKRHENIRDDIENMDDQETFYKYLEEHPVDTSAAIEEYDSEGELINVIKPKIMPLEPVDHSKIEYKTFEKKFFKPHGDIVNMSQDLIDKIRYEMSISIQGANVAPVVSFAYFNFDEILMESIRNHGYTTPTAIQAQGLPVVLSGHDMIGIAQTGSGKTATYLIPMLVHVGSQPKLGKDDGPIALIVAPTRELCQQIEKETGRLRGSRKFSVSMHI</sequence>
<proteinExistence type="predicted"/>
<dbReference type="InterPro" id="IPR014001">
    <property type="entry name" value="Helicase_ATP-bd"/>
</dbReference>
<gene>
    <name evidence="10" type="ORF">RF11_12282</name>
</gene>
<evidence type="ECO:0000256" key="6">
    <source>
        <dbReference type="PROSITE-ProRule" id="PRU00552"/>
    </source>
</evidence>
<keyword evidence="3" id="KW-0378">Hydrolase</keyword>
<dbReference type="GO" id="GO:0003724">
    <property type="term" value="F:RNA helicase activity"/>
    <property type="evidence" value="ECO:0007669"/>
    <property type="project" value="UniProtKB-EC"/>
</dbReference>
<dbReference type="OMA" id="IRYEMSI"/>
<dbReference type="EMBL" id="JWZT01003142">
    <property type="protein sequence ID" value="KII67527.1"/>
    <property type="molecule type" value="Genomic_DNA"/>
</dbReference>
<evidence type="ECO:0000256" key="5">
    <source>
        <dbReference type="ARBA" id="ARBA00022840"/>
    </source>
</evidence>
<evidence type="ECO:0000256" key="7">
    <source>
        <dbReference type="SAM" id="MobiDB-lite"/>
    </source>
</evidence>
<organism evidence="10 11">
    <name type="scientific">Thelohanellus kitauei</name>
    <name type="common">Myxosporean</name>
    <dbReference type="NCBI Taxonomy" id="669202"/>
    <lineage>
        <taxon>Eukaryota</taxon>
        <taxon>Metazoa</taxon>
        <taxon>Cnidaria</taxon>
        <taxon>Myxozoa</taxon>
        <taxon>Myxosporea</taxon>
        <taxon>Bivalvulida</taxon>
        <taxon>Platysporina</taxon>
        <taxon>Myxobolidae</taxon>
        <taxon>Thelohanellus</taxon>
    </lineage>
</organism>
<evidence type="ECO:0000259" key="8">
    <source>
        <dbReference type="PROSITE" id="PS51192"/>
    </source>
</evidence>
<name>A0A0C2N0W6_THEKT</name>
<feature type="domain" description="DEAD-box RNA helicase Q" evidence="9">
    <location>
        <begin position="139"/>
        <end position="167"/>
    </location>
</feature>
<dbReference type="AlphaFoldDB" id="A0A0C2N0W6"/>
<accession>A0A0C2N0W6</accession>
<feature type="short sequence motif" description="Q motif" evidence="6">
    <location>
        <begin position="139"/>
        <end position="167"/>
    </location>
</feature>
<keyword evidence="2" id="KW-0547">Nucleotide-binding</keyword>
<evidence type="ECO:0000256" key="2">
    <source>
        <dbReference type="ARBA" id="ARBA00022741"/>
    </source>
</evidence>
<evidence type="ECO:0000256" key="1">
    <source>
        <dbReference type="ARBA" id="ARBA00012552"/>
    </source>
</evidence>
<dbReference type="InterPro" id="IPR027417">
    <property type="entry name" value="P-loop_NTPase"/>
</dbReference>
<protein>
    <recommendedName>
        <fullName evidence="1">RNA helicase</fullName>
        <ecNumber evidence="1">3.6.4.13</ecNumber>
    </recommendedName>
</protein>
<dbReference type="PROSITE" id="PS51195">
    <property type="entry name" value="Q_MOTIF"/>
    <property type="match status" value="1"/>
</dbReference>
<evidence type="ECO:0000313" key="10">
    <source>
        <dbReference type="EMBL" id="KII67527.1"/>
    </source>
</evidence>
<dbReference type="Gene3D" id="3.40.50.300">
    <property type="entry name" value="P-loop containing nucleotide triphosphate hydrolases"/>
    <property type="match status" value="1"/>
</dbReference>
<evidence type="ECO:0000259" key="9">
    <source>
        <dbReference type="PROSITE" id="PS51195"/>
    </source>
</evidence>
<evidence type="ECO:0000256" key="4">
    <source>
        <dbReference type="ARBA" id="ARBA00022806"/>
    </source>
</evidence>
<keyword evidence="4 10" id="KW-0347">Helicase</keyword>
<dbReference type="GO" id="GO:0003676">
    <property type="term" value="F:nucleic acid binding"/>
    <property type="evidence" value="ECO:0007669"/>
    <property type="project" value="InterPro"/>
</dbReference>
<keyword evidence="5" id="KW-0067">ATP-binding</keyword>
<dbReference type="EC" id="3.6.4.13" evidence="1"/>
<comment type="caution">
    <text evidence="10">The sequence shown here is derived from an EMBL/GenBank/DDBJ whole genome shotgun (WGS) entry which is preliminary data.</text>
</comment>
<evidence type="ECO:0000313" key="11">
    <source>
        <dbReference type="Proteomes" id="UP000031668"/>
    </source>
</evidence>
<dbReference type="InterPro" id="IPR011545">
    <property type="entry name" value="DEAD/DEAH_box_helicase_dom"/>
</dbReference>
<dbReference type="Proteomes" id="UP000031668">
    <property type="component" value="Unassembled WGS sequence"/>
</dbReference>
<feature type="compositionally biased region" description="Basic and acidic residues" evidence="7">
    <location>
        <begin position="14"/>
        <end position="43"/>
    </location>
</feature>